<dbReference type="Proteomes" id="UP000596742">
    <property type="component" value="Unassembled WGS sequence"/>
</dbReference>
<keyword evidence="3" id="KW-1185">Reference proteome</keyword>
<comment type="caution">
    <text evidence="2">The sequence shown here is derived from an EMBL/GenBank/DDBJ whole genome shotgun (WGS) entry which is preliminary data.</text>
</comment>
<reference evidence="2" key="1">
    <citation type="submission" date="2018-11" db="EMBL/GenBank/DDBJ databases">
        <authorList>
            <person name="Alioto T."/>
            <person name="Alioto T."/>
        </authorList>
    </citation>
    <scope>NUCLEOTIDE SEQUENCE</scope>
</reference>
<keyword evidence="1" id="KW-0175">Coiled coil</keyword>
<accession>A0A8B6HIQ3</accession>
<dbReference type="EMBL" id="UYJE01010083">
    <property type="protein sequence ID" value="VDI79596.1"/>
    <property type="molecule type" value="Genomic_DNA"/>
</dbReference>
<evidence type="ECO:0000313" key="2">
    <source>
        <dbReference type="EMBL" id="VDI79596.1"/>
    </source>
</evidence>
<organism evidence="2 3">
    <name type="scientific">Mytilus galloprovincialis</name>
    <name type="common">Mediterranean mussel</name>
    <dbReference type="NCBI Taxonomy" id="29158"/>
    <lineage>
        <taxon>Eukaryota</taxon>
        <taxon>Metazoa</taxon>
        <taxon>Spiralia</taxon>
        <taxon>Lophotrochozoa</taxon>
        <taxon>Mollusca</taxon>
        <taxon>Bivalvia</taxon>
        <taxon>Autobranchia</taxon>
        <taxon>Pteriomorphia</taxon>
        <taxon>Mytilida</taxon>
        <taxon>Mytiloidea</taxon>
        <taxon>Mytilidae</taxon>
        <taxon>Mytilinae</taxon>
        <taxon>Mytilus</taxon>
    </lineage>
</organism>
<feature type="coiled-coil region" evidence="1">
    <location>
        <begin position="42"/>
        <end position="116"/>
    </location>
</feature>
<evidence type="ECO:0000256" key="1">
    <source>
        <dbReference type="SAM" id="Coils"/>
    </source>
</evidence>
<sequence>MIALLLLCFVTNHGFLLDGSTPLPKTGTIMTDSHFSMLLNLLVEERNSREQLEKIVKQHQLETANIAEKLSNCNCNKHGENVNKTSNKTSQIEDKLEVLQQNVHSLQIANADMELKQVIAENASRYFETSIAGLKQLQSFSDLLAK</sequence>
<name>A0A8B6HIQ3_MYTGA</name>
<dbReference type="OrthoDB" id="10521617at2759"/>
<dbReference type="AlphaFoldDB" id="A0A8B6HIQ3"/>
<protein>
    <submittedName>
        <fullName evidence="2">Uncharacterized protein</fullName>
    </submittedName>
</protein>
<evidence type="ECO:0000313" key="3">
    <source>
        <dbReference type="Proteomes" id="UP000596742"/>
    </source>
</evidence>
<proteinExistence type="predicted"/>
<gene>
    <name evidence="2" type="ORF">MGAL_10B060228</name>
</gene>